<sequence length="201" mass="22838">MRFGARLKQARIKRQLTQQIVADHLNVSRQTISSWETENSYPDIDSLIKLSNFYQLSLDVLLKEDVGMKEYLKKQEVLDWIRPIKGFTVAIDIIFVGSLVFIKHQGLAEALLLLIGLGNLLVMMRVGSLTEELTGKSRISRLPAERKFIWPLVVLVTLIVGIEWYLKLQPSSDAVSITIGLWLGGLVCEAIYHYRKNKGTL</sequence>
<proteinExistence type="predicted"/>
<evidence type="ECO:0000256" key="2">
    <source>
        <dbReference type="SAM" id="Phobius"/>
    </source>
</evidence>
<evidence type="ECO:0000259" key="3">
    <source>
        <dbReference type="PROSITE" id="PS50943"/>
    </source>
</evidence>
<evidence type="ECO:0000313" key="5">
    <source>
        <dbReference type="Proteomes" id="UP000604765"/>
    </source>
</evidence>
<keyword evidence="1" id="KW-0238">DNA-binding</keyword>
<accession>A0ABQ3VWE4</accession>
<dbReference type="EMBL" id="BNJR01000007">
    <property type="protein sequence ID" value="GHP13218.1"/>
    <property type="molecule type" value="Genomic_DNA"/>
</dbReference>
<dbReference type="PANTHER" id="PTHR46558:SF13">
    <property type="entry name" value="HTH-TYPE TRANSCRIPTIONAL REGULATOR IMMR"/>
    <property type="match status" value="1"/>
</dbReference>
<protein>
    <recommendedName>
        <fullName evidence="3">HTH cro/C1-type domain-containing protein</fullName>
    </recommendedName>
</protein>
<dbReference type="PANTHER" id="PTHR46558">
    <property type="entry name" value="TRACRIPTIONAL REGULATORY PROTEIN-RELATED-RELATED"/>
    <property type="match status" value="1"/>
</dbReference>
<feature type="domain" description="HTH cro/C1-type" evidence="3">
    <location>
        <begin position="7"/>
        <end position="61"/>
    </location>
</feature>
<evidence type="ECO:0000256" key="1">
    <source>
        <dbReference type="ARBA" id="ARBA00023125"/>
    </source>
</evidence>
<reference evidence="4 5" key="1">
    <citation type="journal article" date="2021" name="Int. J. Syst. Evol. Microbiol.">
        <title>Lentilactobacillus fungorum sp. nov., isolated from spent mushroom substrates.</title>
        <authorList>
            <person name="Tohno M."/>
            <person name="Tanizawa Y."/>
            <person name="Kojima Y."/>
            <person name="Sakamoto M."/>
            <person name="Ohkuma M."/>
            <person name="Kobayashi H."/>
        </authorList>
    </citation>
    <scope>NUCLEOTIDE SEQUENCE [LARGE SCALE GENOMIC DNA]</scope>
    <source>
        <strain evidence="4 5">YK48G</strain>
    </source>
</reference>
<dbReference type="SMART" id="SM00530">
    <property type="entry name" value="HTH_XRE"/>
    <property type="match status" value="1"/>
</dbReference>
<keyword evidence="5" id="KW-1185">Reference proteome</keyword>
<keyword evidence="2" id="KW-0812">Transmembrane</keyword>
<gene>
    <name evidence="4" type="ORF">YK48G_06430</name>
</gene>
<feature type="transmembrane region" description="Helical" evidence="2">
    <location>
        <begin position="84"/>
        <end position="102"/>
    </location>
</feature>
<evidence type="ECO:0000313" key="4">
    <source>
        <dbReference type="EMBL" id="GHP13218.1"/>
    </source>
</evidence>
<dbReference type="InterPro" id="IPR001387">
    <property type="entry name" value="Cro/C1-type_HTH"/>
</dbReference>
<organism evidence="4 5">
    <name type="scientific">Lentilactobacillus fungorum</name>
    <dbReference type="NCBI Taxonomy" id="2201250"/>
    <lineage>
        <taxon>Bacteria</taxon>
        <taxon>Bacillati</taxon>
        <taxon>Bacillota</taxon>
        <taxon>Bacilli</taxon>
        <taxon>Lactobacillales</taxon>
        <taxon>Lactobacillaceae</taxon>
        <taxon>Lentilactobacillus</taxon>
    </lineage>
</organism>
<dbReference type="Proteomes" id="UP000604765">
    <property type="component" value="Unassembled WGS sequence"/>
</dbReference>
<name>A0ABQ3VWE4_9LACO</name>
<feature type="transmembrane region" description="Helical" evidence="2">
    <location>
        <begin position="108"/>
        <end position="127"/>
    </location>
</feature>
<dbReference type="InterPro" id="IPR010982">
    <property type="entry name" value="Lambda_DNA-bd_dom_sf"/>
</dbReference>
<feature type="transmembrane region" description="Helical" evidence="2">
    <location>
        <begin position="174"/>
        <end position="192"/>
    </location>
</feature>
<dbReference type="RefSeq" id="WP_203629267.1">
    <property type="nucleotide sequence ID" value="NZ_BNJR01000007.1"/>
</dbReference>
<dbReference type="PROSITE" id="PS50943">
    <property type="entry name" value="HTH_CROC1"/>
    <property type="match status" value="1"/>
</dbReference>
<keyword evidence="2" id="KW-1133">Transmembrane helix</keyword>
<dbReference type="Gene3D" id="1.10.260.40">
    <property type="entry name" value="lambda repressor-like DNA-binding domains"/>
    <property type="match status" value="1"/>
</dbReference>
<dbReference type="Pfam" id="PF01381">
    <property type="entry name" value="HTH_3"/>
    <property type="match status" value="1"/>
</dbReference>
<dbReference type="CDD" id="cd00093">
    <property type="entry name" value="HTH_XRE"/>
    <property type="match status" value="1"/>
</dbReference>
<comment type="caution">
    <text evidence="4">The sequence shown here is derived from an EMBL/GenBank/DDBJ whole genome shotgun (WGS) entry which is preliminary data.</text>
</comment>
<keyword evidence="2" id="KW-0472">Membrane</keyword>
<feature type="transmembrane region" description="Helical" evidence="2">
    <location>
        <begin position="148"/>
        <end position="168"/>
    </location>
</feature>
<dbReference type="SUPFAM" id="SSF47413">
    <property type="entry name" value="lambda repressor-like DNA-binding domains"/>
    <property type="match status" value="1"/>
</dbReference>